<feature type="compositionally biased region" description="Polar residues" evidence="1">
    <location>
        <begin position="494"/>
        <end position="513"/>
    </location>
</feature>
<feature type="compositionally biased region" description="Low complexity" evidence="1">
    <location>
        <begin position="467"/>
        <end position="479"/>
    </location>
</feature>
<feature type="compositionally biased region" description="Polar residues" evidence="1">
    <location>
        <begin position="233"/>
        <end position="244"/>
    </location>
</feature>
<organism evidence="2">
    <name type="scientific">Timema douglasi</name>
    <name type="common">Walking stick</name>
    <dbReference type="NCBI Taxonomy" id="61478"/>
    <lineage>
        <taxon>Eukaryota</taxon>
        <taxon>Metazoa</taxon>
        <taxon>Ecdysozoa</taxon>
        <taxon>Arthropoda</taxon>
        <taxon>Hexapoda</taxon>
        <taxon>Insecta</taxon>
        <taxon>Pterygota</taxon>
        <taxon>Neoptera</taxon>
        <taxon>Polyneoptera</taxon>
        <taxon>Phasmatodea</taxon>
        <taxon>Timematodea</taxon>
        <taxon>Timematoidea</taxon>
        <taxon>Timematidae</taxon>
        <taxon>Timema</taxon>
    </lineage>
</organism>
<feature type="compositionally biased region" description="Polar residues" evidence="1">
    <location>
        <begin position="315"/>
        <end position="330"/>
    </location>
</feature>
<feature type="compositionally biased region" description="Polar residues" evidence="1">
    <location>
        <begin position="449"/>
        <end position="460"/>
    </location>
</feature>
<sequence>MLPIPDPNKPEQHEPWCPLSVISLWSKGRTNIELREQFILADGVSQSMTAFKPRTSLGGTQQRSQSVTAAGPITKLISYPTTPSSHILTAEEFLSQLMPIFESLRQKEELPYSYPLAMGSGSHTPSYHWVNTNTDGAGDDAPRLALEKPPPVHPTEIRTSIFPSSAVELNTTSALANYAIEAVVVVTMDERQQLVPLTLVSRVRERSVRSVPMSSRTNTTTSRSSFSGGTRTPDSLSDNESSLTRPLRKGSAPVRSTFTPGGSLPGSKAGSRPNSRPASRQGSKPPSRHGSTLSLDSTDEGTPSRIPVHQRRVTPASSTLPRSNASSSARKLTVPVNGTPGSRPRTPTGSGLISPASGLASRLALQVLPPVGMLNCLTGYWASRLNVKLISSRLLVTERLGQIFLGGSRKTEPPPPLVDTSSFYHELNKKTGTTLHRCHREPPPALCNDRSSTRTSSATNIPGIVKGTMRTRTPSGSSTPIPPGAKVTRKPSGASDTSTGVSRKGSKSTTPTETRAPFRL</sequence>
<dbReference type="EMBL" id="OA565248">
    <property type="protein sequence ID" value="CAD7196607.1"/>
    <property type="molecule type" value="Genomic_DNA"/>
</dbReference>
<feature type="region of interest" description="Disordered" evidence="1">
    <location>
        <begin position="205"/>
        <end position="353"/>
    </location>
</feature>
<name>A0A7R8Z592_TIMDO</name>
<feature type="compositionally biased region" description="Low complexity" evidence="1">
    <location>
        <begin position="209"/>
        <end position="232"/>
    </location>
</feature>
<protein>
    <submittedName>
        <fullName evidence="2">Uncharacterized protein</fullName>
    </submittedName>
</protein>
<reference evidence="2" key="1">
    <citation type="submission" date="2020-11" db="EMBL/GenBank/DDBJ databases">
        <authorList>
            <person name="Tran Van P."/>
        </authorList>
    </citation>
    <scope>NUCLEOTIDE SEQUENCE</scope>
</reference>
<proteinExistence type="predicted"/>
<feature type="region of interest" description="Disordered" evidence="1">
    <location>
        <begin position="435"/>
        <end position="520"/>
    </location>
</feature>
<gene>
    <name evidence="2" type="ORF">TDIB3V08_LOCUS2948</name>
</gene>
<evidence type="ECO:0000313" key="2">
    <source>
        <dbReference type="EMBL" id="CAD7196607.1"/>
    </source>
</evidence>
<feature type="compositionally biased region" description="Polar residues" evidence="1">
    <location>
        <begin position="272"/>
        <end position="296"/>
    </location>
</feature>
<evidence type="ECO:0000256" key="1">
    <source>
        <dbReference type="SAM" id="MobiDB-lite"/>
    </source>
</evidence>
<dbReference type="AlphaFoldDB" id="A0A7R8Z592"/>
<accession>A0A7R8Z592</accession>